<evidence type="ECO:0000313" key="1">
    <source>
        <dbReference type="EMBL" id="CAB4790131.1"/>
    </source>
</evidence>
<dbReference type="SUPFAM" id="SSF55298">
    <property type="entry name" value="YjgF-like"/>
    <property type="match status" value="1"/>
</dbReference>
<protein>
    <submittedName>
        <fullName evidence="1">Unannotated protein</fullName>
    </submittedName>
</protein>
<dbReference type="Gene3D" id="3.30.1330.40">
    <property type="entry name" value="RutC-like"/>
    <property type="match status" value="1"/>
</dbReference>
<dbReference type="PANTHER" id="PTHR11803:SF39">
    <property type="entry name" value="2-IMINOBUTANOATE_2-IMINOPROPANOATE DEAMINASE"/>
    <property type="match status" value="1"/>
</dbReference>
<dbReference type="GO" id="GO:0005829">
    <property type="term" value="C:cytosol"/>
    <property type="evidence" value="ECO:0007669"/>
    <property type="project" value="TreeGrafter"/>
</dbReference>
<dbReference type="Pfam" id="PF01042">
    <property type="entry name" value="Ribonuc_L-PSP"/>
    <property type="match status" value="1"/>
</dbReference>
<dbReference type="CDD" id="cd00448">
    <property type="entry name" value="YjgF_YER057c_UK114_family"/>
    <property type="match status" value="1"/>
</dbReference>
<organism evidence="1">
    <name type="scientific">freshwater metagenome</name>
    <dbReference type="NCBI Taxonomy" id="449393"/>
    <lineage>
        <taxon>unclassified sequences</taxon>
        <taxon>metagenomes</taxon>
        <taxon>ecological metagenomes</taxon>
    </lineage>
</organism>
<proteinExistence type="predicted"/>
<accession>A0A6J6WY69</accession>
<dbReference type="PANTHER" id="PTHR11803">
    <property type="entry name" value="2-IMINOBUTANOATE/2-IMINOPROPANOATE DEAMINASE RIDA"/>
    <property type="match status" value="1"/>
</dbReference>
<dbReference type="EMBL" id="CAFAAB010000138">
    <property type="protein sequence ID" value="CAB4790131.1"/>
    <property type="molecule type" value="Genomic_DNA"/>
</dbReference>
<dbReference type="AlphaFoldDB" id="A0A6J6WY69"/>
<dbReference type="InterPro" id="IPR006175">
    <property type="entry name" value="YjgF/YER057c/UK114"/>
</dbReference>
<name>A0A6J6WY69_9ZZZZ</name>
<reference evidence="1" key="1">
    <citation type="submission" date="2020-05" db="EMBL/GenBank/DDBJ databases">
        <authorList>
            <person name="Chiriac C."/>
            <person name="Salcher M."/>
            <person name="Ghai R."/>
            <person name="Kavagutti S V."/>
        </authorList>
    </citation>
    <scope>NUCLEOTIDE SEQUENCE</scope>
</reference>
<dbReference type="GO" id="GO:0019239">
    <property type="term" value="F:deaminase activity"/>
    <property type="evidence" value="ECO:0007669"/>
    <property type="project" value="TreeGrafter"/>
</dbReference>
<gene>
    <name evidence="1" type="ORF">UFOPK2958_01115</name>
</gene>
<dbReference type="InterPro" id="IPR035959">
    <property type="entry name" value="RutC-like_sf"/>
</dbReference>
<sequence>MSTPVGPYSAWRRAGDFVILSGQIGLVPGAATPTMIDDTAPGQLRQALENAKTLLAEAGTDLDHVVKATLFLLSMDDFPACNEVWMEFFNAPRPTRSTIGIAQLPFGARSEAELWAYAPEA</sequence>